<dbReference type="InterPro" id="IPR050245">
    <property type="entry name" value="PrsA_foldase"/>
</dbReference>
<dbReference type="InterPro" id="IPR027304">
    <property type="entry name" value="Trigger_fact/SurA_dom_sf"/>
</dbReference>
<dbReference type="SUPFAM" id="SSF109998">
    <property type="entry name" value="Triger factor/SurA peptide-binding domain-like"/>
    <property type="match status" value="1"/>
</dbReference>
<feature type="transmembrane region" description="Helical" evidence="1">
    <location>
        <begin position="36"/>
        <end position="54"/>
    </location>
</feature>
<gene>
    <name evidence="2" type="ORF">KC573_01990</name>
</gene>
<dbReference type="Gene3D" id="1.10.4030.10">
    <property type="entry name" value="Porin chaperone SurA, peptide-binding domain"/>
    <property type="match status" value="1"/>
</dbReference>
<evidence type="ECO:0000313" key="3">
    <source>
        <dbReference type="Proteomes" id="UP000699691"/>
    </source>
</evidence>
<keyword evidence="1" id="KW-1133">Transmembrane helix</keyword>
<reference evidence="2" key="1">
    <citation type="submission" date="2020-04" db="EMBL/GenBank/DDBJ databases">
        <authorList>
            <person name="Zhang T."/>
        </authorList>
    </citation>
    <scope>NUCLEOTIDE SEQUENCE</scope>
    <source>
        <strain evidence="2">HKST-UBA02</strain>
    </source>
</reference>
<comment type="caution">
    <text evidence="2">The sequence shown here is derived from an EMBL/GenBank/DDBJ whole genome shotgun (WGS) entry which is preliminary data.</text>
</comment>
<evidence type="ECO:0000256" key="1">
    <source>
        <dbReference type="SAM" id="Phobius"/>
    </source>
</evidence>
<evidence type="ECO:0000313" key="2">
    <source>
        <dbReference type="EMBL" id="MCA9397574.1"/>
    </source>
</evidence>
<dbReference type="AlphaFoldDB" id="A0A955LWN1"/>
<dbReference type="PANTHER" id="PTHR47245:SF2">
    <property type="entry name" value="PEPTIDYL-PROLYL CIS-TRANS ISOMERASE HP_0175-RELATED"/>
    <property type="match status" value="1"/>
</dbReference>
<organism evidence="2 3">
    <name type="scientific">candidate division WWE3 bacterium</name>
    <dbReference type="NCBI Taxonomy" id="2053526"/>
    <lineage>
        <taxon>Bacteria</taxon>
        <taxon>Katanobacteria</taxon>
    </lineage>
</organism>
<name>A0A955LWN1_UNCKA</name>
<proteinExistence type="predicted"/>
<dbReference type="EMBL" id="JAGQKY010000069">
    <property type="protein sequence ID" value="MCA9397574.1"/>
    <property type="molecule type" value="Genomic_DNA"/>
</dbReference>
<keyword evidence="1" id="KW-0812">Transmembrane</keyword>
<sequence length="224" mass="25449">MDEKNATSPTPASDSTTSSRVAEFNNNLSFNLNSKTAFISIGIIVLFALAYYTYTKGIIVAAMVNGTPITRYSVIQELESTQGKQILDAQIDDILIIQEAEKQNVTVTTEEVDSRIGLLEADFEEQGGLDLILDQEGLTREQLKRQIQIQLLAEKILETKISITDEEIATYIETNRDYFPEDMTDEELQDNVRQQLRQEKLSTAYQTWIMDLRNNSSINYLVDY</sequence>
<dbReference type="PANTHER" id="PTHR47245">
    <property type="entry name" value="PEPTIDYLPROLYL ISOMERASE"/>
    <property type="match status" value="1"/>
</dbReference>
<evidence type="ECO:0008006" key="4">
    <source>
        <dbReference type="Google" id="ProtNLM"/>
    </source>
</evidence>
<protein>
    <recommendedName>
        <fullName evidence="4">SurA N-terminal domain-containing protein</fullName>
    </recommendedName>
</protein>
<reference evidence="2" key="2">
    <citation type="journal article" date="2021" name="Microbiome">
        <title>Successional dynamics and alternative stable states in a saline activated sludge microbial community over 9 years.</title>
        <authorList>
            <person name="Wang Y."/>
            <person name="Ye J."/>
            <person name="Ju F."/>
            <person name="Liu L."/>
            <person name="Boyd J.A."/>
            <person name="Deng Y."/>
            <person name="Parks D.H."/>
            <person name="Jiang X."/>
            <person name="Yin X."/>
            <person name="Woodcroft B.J."/>
            <person name="Tyson G.W."/>
            <person name="Hugenholtz P."/>
            <person name="Polz M.F."/>
            <person name="Zhang T."/>
        </authorList>
    </citation>
    <scope>NUCLEOTIDE SEQUENCE</scope>
    <source>
        <strain evidence="2">HKST-UBA02</strain>
    </source>
</reference>
<keyword evidence="1" id="KW-0472">Membrane</keyword>
<dbReference type="Proteomes" id="UP000699691">
    <property type="component" value="Unassembled WGS sequence"/>
</dbReference>
<accession>A0A955LWN1</accession>